<accession>A0ABV9JRK3</accession>
<keyword evidence="2" id="KW-1185">Reference proteome</keyword>
<comment type="caution">
    <text evidence="1">The sequence shown here is derived from an EMBL/GenBank/DDBJ whole genome shotgun (WGS) entry which is preliminary data.</text>
</comment>
<evidence type="ECO:0008006" key="3">
    <source>
        <dbReference type="Google" id="ProtNLM"/>
    </source>
</evidence>
<evidence type="ECO:0000313" key="2">
    <source>
        <dbReference type="Proteomes" id="UP001595962"/>
    </source>
</evidence>
<gene>
    <name evidence="1" type="ORF">ACFO3I_17685</name>
</gene>
<dbReference type="RefSeq" id="WP_377336320.1">
    <property type="nucleotide sequence ID" value="NZ_JBHSGB010000017.1"/>
</dbReference>
<proteinExistence type="predicted"/>
<name>A0ABV9JRK3_9GAMM</name>
<reference evidence="2" key="1">
    <citation type="journal article" date="2019" name="Int. J. Syst. Evol. Microbiol.">
        <title>The Global Catalogue of Microorganisms (GCM) 10K type strain sequencing project: providing services to taxonomists for standard genome sequencing and annotation.</title>
        <authorList>
            <consortium name="The Broad Institute Genomics Platform"/>
            <consortium name="The Broad Institute Genome Sequencing Center for Infectious Disease"/>
            <person name="Wu L."/>
            <person name="Ma J."/>
        </authorList>
    </citation>
    <scope>NUCLEOTIDE SEQUENCE [LARGE SCALE GENOMIC DNA]</scope>
    <source>
        <strain evidence="2">DT28</strain>
    </source>
</reference>
<protein>
    <recommendedName>
        <fullName evidence="3">Type II secretion system protein K</fullName>
    </recommendedName>
</protein>
<evidence type="ECO:0000313" key="1">
    <source>
        <dbReference type="EMBL" id="MFC4656854.1"/>
    </source>
</evidence>
<organism evidence="1 2">
    <name type="scientific">Rheinheimera marina</name>
    <dbReference type="NCBI Taxonomy" id="1774958"/>
    <lineage>
        <taxon>Bacteria</taxon>
        <taxon>Pseudomonadati</taxon>
        <taxon>Pseudomonadota</taxon>
        <taxon>Gammaproteobacteria</taxon>
        <taxon>Chromatiales</taxon>
        <taxon>Chromatiaceae</taxon>
        <taxon>Rheinheimera</taxon>
    </lineage>
</organism>
<dbReference type="EMBL" id="JBHSGB010000017">
    <property type="protein sequence ID" value="MFC4656854.1"/>
    <property type="molecule type" value="Genomic_DNA"/>
</dbReference>
<sequence>MKPERGVALIQVLFICTILALLALHFTLTGRQQVEVASLMQDRTAAQLKLNHWQNEILFALLTQPSGELGAALVEANPLTSVWNFYGKLFTPEPGVTIKLQDLEGLVALTATDPALLRLLDYLQLTPVQRSHLLSFLEQQQGGSAQIYRQSAQPGRSMFLQSLSELEQVGELSPQQLKSLQEMVTVFPKSSFNPLHAPDEVLKATLPAEVADEAIRLRDAGSLTADRYLNLVKVEDSETVSFIRGQRIRLEIRVEHGGAVAKRRLICYIRPGDLEPLLWLE</sequence>
<dbReference type="Proteomes" id="UP001595962">
    <property type="component" value="Unassembled WGS sequence"/>
</dbReference>